<organism evidence="3">
    <name type="scientific">hydrocarbon metagenome</name>
    <dbReference type="NCBI Taxonomy" id="938273"/>
    <lineage>
        <taxon>unclassified sequences</taxon>
        <taxon>metagenomes</taxon>
        <taxon>ecological metagenomes</taxon>
    </lineage>
</organism>
<evidence type="ECO:0000256" key="1">
    <source>
        <dbReference type="ARBA" id="ARBA00005953"/>
    </source>
</evidence>
<dbReference type="InterPro" id="IPR008272">
    <property type="entry name" value="HB-CoA_thioesterase_AS"/>
</dbReference>
<dbReference type="PANTHER" id="PTHR31793:SF27">
    <property type="entry name" value="NOVEL THIOESTERASE SUPERFAMILY DOMAIN AND SAPOSIN A-TYPE DOMAIN CONTAINING PROTEIN (0610012H03RIK)"/>
    <property type="match status" value="1"/>
</dbReference>
<dbReference type="EMBL" id="LNQE01000845">
    <property type="protein sequence ID" value="KUG24504.1"/>
    <property type="molecule type" value="Genomic_DNA"/>
</dbReference>
<dbReference type="InterPro" id="IPR006684">
    <property type="entry name" value="YbgC/YbaW"/>
</dbReference>
<dbReference type="PANTHER" id="PTHR31793">
    <property type="entry name" value="4-HYDROXYBENZOYL-COA THIOESTERASE FAMILY MEMBER"/>
    <property type="match status" value="1"/>
</dbReference>
<gene>
    <name evidence="3" type="ORF">ASZ90_005717</name>
</gene>
<dbReference type="InterPro" id="IPR050563">
    <property type="entry name" value="4-hydroxybenzoyl-CoA_TE"/>
</dbReference>
<evidence type="ECO:0000313" key="3">
    <source>
        <dbReference type="EMBL" id="KUG24504.1"/>
    </source>
</evidence>
<dbReference type="CDD" id="cd00586">
    <property type="entry name" value="4HBT"/>
    <property type="match status" value="1"/>
</dbReference>
<comment type="caution">
    <text evidence="3">The sequence shown here is derived from an EMBL/GenBank/DDBJ whole genome shotgun (WGS) entry which is preliminary data.</text>
</comment>
<dbReference type="PROSITE" id="PS01328">
    <property type="entry name" value="4HBCOA_THIOESTERASE"/>
    <property type="match status" value="1"/>
</dbReference>
<dbReference type="PIRSF" id="PIRSF003230">
    <property type="entry name" value="YbgC"/>
    <property type="match status" value="1"/>
</dbReference>
<dbReference type="SUPFAM" id="SSF54637">
    <property type="entry name" value="Thioesterase/thiol ester dehydrase-isomerase"/>
    <property type="match status" value="1"/>
</dbReference>
<dbReference type="Gene3D" id="3.10.129.10">
    <property type="entry name" value="Hotdog Thioesterase"/>
    <property type="match status" value="1"/>
</dbReference>
<name>A0A0W8FUB0_9ZZZZ</name>
<sequence>MSVNNIAKVRVLYSDTDAMGVVYHTNYIKWFELGRNELMRQLGVPYTELCSVGLNLPLIKVSCEYMKFATYDQLLTVETEFAYIKKATVRYNSRIWDENKENLIAEGYTIHACTNNEGKIRRIPKLLLELINKFNIRGE</sequence>
<dbReference type="AlphaFoldDB" id="A0A0W8FUB0"/>
<comment type="similarity">
    <text evidence="1">Belongs to the 4-hydroxybenzoyl-CoA thioesterase family.</text>
</comment>
<protein>
    <submittedName>
        <fullName evidence="3">4-hydroxybenzoyl-coa thioesterase family active site</fullName>
    </submittedName>
</protein>
<reference evidence="3" key="1">
    <citation type="journal article" date="2015" name="Proc. Natl. Acad. Sci. U.S.A.">
        <title>Networks of energetic and metabolic interactions define dynamics in microbial communities.</title>
        <authorList>
            <person name="Embree M."/>
            <person name="Liu J.K."/>
            <person name="Al-Bassam M.M."/>
            <person name="Zengler K."/>
        </authorList>
    </citation>
    <scope>NUCLEOTIDE SEQUENCE</scope>
</reference>
<dbReference type="InterPro" id="IPR029069">
    <property type="entry name" value="HotDog_dom_sf"/>
</dbReference>
<proteinExistence type="inferred from homology"/>
<evidence type="ECO:0000256" key="2">
    <source>
        <dbReference type="ARBA" id="ARBA00022801"/>
    </source>
</evidence>
<dbReference type="GO" id="GO:0047617">
    <property type="term" value="F:fatty acyl-CoA hydrolase activity"/>
    <property type="evidence" value="ECO:0007669"/>
    <property type="project" value="TreeGrafter"/>
</dbReference>
<dbReference type="NCBIfam" id="TIGR00051">
    <property type="entry name" value="YbgC/FadM family acyl-CoA thioesterase"/>
    <property type="match status" value="1"/>
</dbReference>
<dbReference type="Pfam" id="PF13279">
    <property type="entry name" value="4HBT_2"/>
    <property type="match status" value="1"/>
</dbReference>
<keyword evidence="2" id="KW-0378">Hydrolase</keyword>
<accession>A0A0W8FUB0</accession>